<keyword evidence="2 3" id="KW-0040">ANK repeat</keyword>
<feature type="repeat" description="ANK" evidence="3">
    <location>
        <begin position="14"/>
        <end position="46"/>
    </location>
</feature>
<dbReference type="Proteomes" id="UP000007648">
    <property type="component" value="Unassembled WGS sequence"/>
</dbReference>
<keyword evidence="1" id="KW-0677">Repeat</keyword>
<dbReference type="InParanoid" id="A0A7N4V053"/>
<name>A0A7N4V053_SARHA</name>
<dbReference type="SMART" id="SM00248">
    <property type="entry name" value="ANK"/>
    <property type="match status" value="2"/>
</dbReference>
<evidence type="ECO:0000256" key="3">
    <source>
        <dbReference type="PROSITE-ProRule" id="PRU00023"/>
    </source>
</evidence>
<organism evidence="4 5">
    <name type="scientific">Sarcophilus harrisii</name>
    <name type="common">Tasmanian devil</name>
    <name type="synonym">Sarcophilus laniarius</name>
    <dbReference type="NCBI Taxonomy" id="9305"/>
    <lineage>
        <taxon>Eukaryota</taxon>
        <taxon>Metazoa</taxon>
        <taxon>Chordata</taxon>
        <taxon>Craniata</taxon>
        <taxon>Vertebrata</taxon>
        <taxon>Euteleostomi</taxon>
        <taxon>Mammalia</taxon>
        <taxon>Metatheria</taxon>
        <taxon>Dasyuromorphia</taxon>
        <taxon>Dasyuridae</taxon>
        <taxon>Sarcophilus</taxon>
    </lineage>
</organism>
<reference evidence="4" key="3">
    <citation type="submission" date="2025-09" db="UniProtKB">
        <authorList>
            <consortium name="Ensembl"/>
        </authorList>
    </citation>
    <scope>IDENTIFICATION</scope>
</reference>
<dbReference type="SUPFAM" id="SSF48403">
    <property type="entry name" value="Ankyrin repeat"/>
    <property type="match status" value="1"/>
</dbReference>
<reference evidence="4 5" key="1">
    <citation type="journal article" date="2011" name="Proc. Natl. Acad. Sci. U.S.A.">
        <title>Genetic diversity and population structure of the endangered marsupial Sarcophilus harrisii (Tasmanian devil).</title>
        <authorList>
            <person name="Miller W."/>
            <person name="Hayes V.M."/>
            <person name="Ratan A."/>
            <person name="Petersen D.C."/>
            <person name="Wittekindt N.E."/>
            <person name="Miller J."/>
            <person name="Walenz B."/>
            <person name="Knight J."/>
            <person name="Qi J."/>
            <person name="Zhao F."/>
            <person name="Wang Q."/>
            <person name="Bedoya-Reina O.C."/>
            <person name="Katiyar N."/>
            <person name="Tomsho L.P."/>
            <person name="Kasson L.M."/>
            <person name="Hardie R.A."/>
            <person name="Woodbridge P."/>
            <person name="Tindall E.A."/>
            <person name="Bertelsen M.F."/>
            <person name="Dixon D."/>
            <person name="Pyecroft S."/>
            <person name="Helgen K.M."/>
            <person name="Lesk A.M."/>
            <person name="Pringle T.H."/>
            <person name="Patterson N."/>
            <person name="Zhang Y."/>
            <person name="Kreiss A."/>
            <person name="Woods G.M."/>
            <person name="Jones M.E."/>
            <person name="Schuster S.C."/>
        </authorList>
    </citation>
    <scope>NUCLEOTIDE SEQUENCE [LARGE SCALE GENOMIC DNA]</scope>
</reference>
<evidence type="ECO:0000313" key="5">
    <source>
        <dbReference type="Proteomes" id="UP000007648"/>
    </source>
</evidence>
<dbReference type="InterPro" id="IPR002110">
    <property type="entry name" value="Ankyrin_rpt"/>
</dbReference>
<dbReference type="PANTHER" id="PTHR24198">
    <property type="entry name" value="ANKYRIN REPEAT AND PROTEIN KINASE DOMAIN-CONTAINING PROTEIN"/>
    <property type="match status" value="1"/>
</dbReference>
<evidence type="ECO:0000256" key="2">
    <source>
        <dbReference type="ARBA" id="ARBA00023043"/>
    </source>
</evidence>
<evidence type="ECO:0000313" key="4">
    <source>
        <dbReference type="Ensembl" id="ENSSHAP00000029418.1"/>
    </source>
</evidence>
<evidence type="ECO:0000256" key="1">
    <source>
        <dbReference type="ARBA" id="ARBA00022737"/>
    </source>
</evidence>
<proteinExistence type="predicted"/>
<dbReference type="Gene3D" id="1.25.40.20">
    <property type="entry name" value="Ankyrin repeat-containing domain"/>
    <property type="match status" value="1"/>
</dbReference>
<feature type="repeat" description="ANK" evidence="3">
    <location>
        <begin position="49"/>
        <end position="81"/>
    </location>
</feature>
<dbReference type="AlphaFoldDB" id="A0A7N4V053"/>
<reference evidence="4" key="2">
    <citation type="submission" date="2025-08" db="UniProtKB">
        <authorList>
            <consortium name="Ensembl"/>
        </authorList>
    </citation>
    <scope>IDENTIFICATION</scope>
</reference>
<accession>A0A7N4V053</accession>
<dbReference type="PANTHER" id="PTHR24198:SF165">
    <property type="entry name" value="ANKYRIN REPEAT-CONTAINING PROTEIN-RELATED"/>
    <property type="match status" value="1"/>
</dbReference>
<keyword evidence="5" id="KW-1185">Reference proteome</keyword>
<dbReference type="GeneTree" id="ENSGT00940000165489"/>
<dbReference type="InterPro" id="IPR036770">
    <property type="entry name" value="Ankyrin_rpt-contain_sf"/>
</dbReference>
<sequence>MLIHKVRFGAKDMDGFSPLHYAALKGNVEMVKLFLEAGKNKNINERNIYRKTPLHLAAEQGHGDLIKLLLSCGAAVNALDNNRDTPLHCACKTGRRPCSWTSNQETRVKFHF</sequence>
<dbReference type="Pfam" id="PF12796">
    <property type="entry name" value="Ank_2"/>
    <property type="match status" value="1"/>
</dbReference>
<dbReference type="Pfam" id="PF13606">
    <property type="entry name" value="Ank_3"/>
    <property type="match status" value="1"/>
</dbReference>
<protein>
    <submittedName>
        <fullName evidence="4">Uncharacterized protein</fullName>
    </submittedName>
</protein>
<dbReference type="PROSITE" id="PS50297">
    <property type="entry name" value="ANK_REP_REGION"/>
    <property type="match status" value="2"/>
</dbReference>
<dbReference type="PRINTS" id="PR01415">
    <property type="entry name" value="ANKYRIN"/>
</dbReference>
<dbReference type="PROSITE" id="PS50088">
    <property type="entry name" value="ANK_REPEAT"/>
    <property type="match status" value="2"/>
</dbReference>
<dbReference type="Ensembl" id="ENSSHAT00000043665.1">
    <property type="protein sequence ID" value="ENSSHAP00000029418.1"/>
    <property type="gene ID" value="ENSSHAG00000031806.1"/>
</dbReference>